<feature type="domain" description="Cell envelope-related transcriptional attenuator" evidence="2">
    <location>
        <begin position="65"/>
        <end position="206"/>
    </location>
</feature>
<dbReference type="OrthoDB" id="9782542at2"/>
<dbReference type="PANTHER" id="PTHR33392:SF6">
    <property type="entry name" value="POLYISOPRENYL-TEICHOIC ACID--PEPTIDOGLYCAN TEICHOIC ACID TRANSFERASE TAGU"/>
    <property type="match status" value="1"/>
</dbReference>
<name>A0A0L6CPE8_9MICO</name>
<protein>
    <submittedName>
        <fullName evidence="3">Transcriptional regulator</fullName>
    </submittedName>
</protein>
<sequence length="305" mass="32447">MLLVVALVLAGFALYLNHLLDSNVRRAGLLPSASRTAKDPAAGDAVNILLLGSDSRTEDLQDSSRADVIQLVHIDSGRSSAQVIHFPRDLYVDIPGKGKNKINAAFAYGGAPLLVQTLERLLDLRVDHVAQIGFDGFKDLTNTVGGVDVNVEQPTTSGGFTFTKGVNHMSGDQALAFVRERKQLGAGDIDRGKRQQAWIQALLAKSLSRGTLTNPAKLTSMIDDTTSNLVVDDTFSTGAMRSLAISLRGLRGGDVTYLTAPFSGFDSVAGVGSIDVVDQERMASLGTALRTDRMSTYDGRANTPG</sequence>
<reference evidence="4" key="1">
    <citation type="submission" date="2015-03" db="EMBL/GenBank/DDBJ databases">
        <title>Luteipulveratus halotolerans sp. nov., a novel actinobacterium (Dermacoccaceae) from Sarawak, Malaysia.</title>
        <authorList>
            <person name="Juboi H."/>
            <person name="Basik A."/>
            <person name="Shamsul S.S."/>
            <person name="Arnold P."/>
            <person name="Schmitt E.K."/>
            <person name="Sanglier J.-J."/>
            <person name="Yeo T."/>
        </authorList>
    </citation>
    <scope>NUCLEOTIDE SEQUENCE [LARGE SCALE GENOMIC DNA]</scope>
    <source>
        <strain evidence="4">C296001</strain>
    </source>
</reference>
<organism evidence="3 4">
    <name type="scientific">Luteipulveratus halotolerans</name>
    <dbReference type="NCBI Taxonomy" id="1631356"/>
    <lineage>
        <taxon>Bacteria</taxon>
        <taxon>Bacillati</taxon>
        <taxon>Actinomycetota</taxon>
        <taxon>Actinomycetes</taxon>
        <taxon>Micrococcales</taxon>
        <taxon>Dermacoccaceae</taxon>
        <taxon>Luteipulveratus</taxon>
    </lineage>
</organism>
<keyword evidence="4" id="KW-1185">Reference proteome</keyword>
<dbReference type="InterPro" id="IPR050922">
    <property type="entry name" value="LytR/CpsA/Psr_CW_biosynth"/>
</dbReference>
<gene>
    <name evidence="3" type="ORF">VV01_15455</name>
</gene>
<dbReference type="AlphaFoldDB" id="A0A0L6CPE8"/>
<evidence type="ECO:0000256" key="1">
    <source>
        <dbReference type="ARBA" id="ARBA00006068"/>
    </source>
</evidence>
<evidence type="ECO:0000313" key="3">
    <source>
        <dbReference type="EMBL" id="KNX39520.1"/>
    </source>
</evidence>
<dbReference type="InterPro" id="IPR004474">
    <property type="entry name" value="LytR_CpsA_psr"/>
</dbReference>
<comment type="similarity">
    <text evidence="1">Belongs to the LytR/CpsA/Psr (LCP) family.</text>
</comment>
<accession>A0A0L6CPE8</accession>
<evidence type="ECO:0000259" key="2">
    <source>
        <dbReference type="Pfam" id="PF03816"/>
    </source>
</evidence>
<dbReference type="Gene3D" id="3.40.630.190">
    <property type="entry name" value="LCP protein"/>
    <property type="match status" value="1"/>
</dbReference>
<proteinExistence type="inferred from homology"/>
<dbReference type="Pfam" id="PF03816">
    <property type="entry name" value="LytR_cpsA_psr"/>
    <property type="match status" value="1"/>
</dbReference>
<dbReference type="STRING" id="1631356.VV01_15455"/>
<dbReference type="Proteomes" id="UP000037397">
    <property type="component" value="Unassembled WGS sequence"/>
</dbReference>
<comment type="caution">
    <text evidence="3">The sequence shown here is derived from an EMBL/GenBank/DDBJ whole genome shotgun (WGS) entry which is preliminary data.</text>
</comment>
<dbReference type="PANTHER" id="PTHR33392">
    <property type="entry name" value="POLYISOPRENYL-TEICHOIC ACID--PEPTIDOGLYCAN TEICHOIC ACID TRANSFERASE TAGU"/>
    <property type="match status" value="1"/>
</dbReference>
<evidence type="ECO:0000313" key="4">
    <source>
        <dbReference type="Proteomes" id="UP000037397"/>
    </source>
</evidence>
<dbReference type="PATRIC" id="fig|1631356.3.peg.3064"/>
<dbReference type="NCBIfam" id="TIGR00350">
    <property type="entry name" value="lytR_cpsA_psr"/>
    <property type="match status" value="1"/>
</dbReference>
<dbReference type="EMBL" id="LAIR01000002">
    <property type="protein sequence ID" value="KNX39520.1"/>
    <property type="molecule type" value="Genomic_DNA"/>
</dbReference>